<reference evidence="14 15" key="1">
    <citation type="submission" date="2023-07" db="EMBL/GenBank/DDBJ databases">
        <title>Sorghum-associated microbial communities from plants grown in Nebraska, USA.</title>
        <authorList>
            <person name="Schachtman D."/>
        </authorList>
    </citation>
    <scope>NUCLEOTIDE SEQUENCE [LARGE SCALE GENOMIC DNA]</scope>
    <source>
        <strain evidence="14 15">584</strain>
    </source>
</reference>
<proteinExistence type="inferred from homology"/>
<feature type="transmembrane region" description="Helical" evidence="11">
    <location>
        <begin position="36"/>
        <end position="59"/>
    </location>
</feature>
<evidence type="ECO:0000313" key="15">
    <source>
        <dbReference type="Proteomes" id="UP001262410"/>
    </source>
</evidence>
<dbReference type="InterPro" id="IPR000515">
    <property type="entry name" value="MetI-like"/>
</dbReference>
<sequence>MSVTPSSLPDASAGRPASTTRRSGPRPFDWRRTPGLGSYTALMVAFLYAPLLILVVYAFNSSQMITVWQGFSLRWFVKIAHNDDIRNAALNSLVIAVVATIASTVIAVTGALALERGTRFVGRGFVTMLIAMPLVVPEIIVAIATLVFFSSIGMHNGLINLMIAHTVFCIPFALLPVQARLREMGHALEEAGRDLYADEWQLFRRITLPLLAPAIASGAIMAFVVSLDDFLISMMVSSAGSTTLPVYVYGMMRLGVTPEVNAISTILLAVSLVFVGVALLLGRRNRRAG</sequence>
<keyword evidence="3 11" id="KW-0813">Transport</keyword>
<dbReference type="InterPro" id="IPR035906">
    <property type="entry name" value="MetI-like_sf"/>
</dbReference>
<evidence type="ECO:0000256" key="1">
    <source>
        <dbReference type="ARBA" id="ARBA00004429"/>
    </source>
</evidence>
<accession>A0ABU1JJU6</accession>
<evidence type="ECO:0000256" key="8">
    <source>
        <dbReference type="ARBA" id="ARBA00023136"/>
    </source>
</evidence>
<evidence type="ECO:0000256" key="6">
    <source>
        <dbReference type="ARBA" id="ARBA00022692"/>
    </source>
</evidence>
<evidence type="ECO:0000256" key="2">
    <source>
        <dbReference type="ARBA" id="ARBA00007069"/>
    </source>
</evidence>
<feature type="transmembrane region" description="Helical" evidence="11">
    <location>
        <begin position="260"/>
        <end position="281"/>
    </location>
</feature>
<dbReference type="RefSeq" id="WP_309792957.1">
    <property type="nucleotide sequence ID" value="NZ_JAVDPW010000002.1"/>
</dbReference>
<dbReference type="PANTHER" id="PTHR43848">
    <property type="entry name" value="PUTRESCINE TRANSPORT SYSTEM PERMEASE PROTEIN POTI"/>
    <property type="match status" value="1"/>
</dbReference>
<feature type="transmembrane region" description="Helical" evidence="11">
    <location>
        <begin position="158"/>
        <end position="177"/>
    </location>
</feature>
<evidence type="ECO:0000256" key="12">
    <source>
        <dbReference type="SAM" id="MobiDB-lite"/>
    </source>
</evidence>
<keyword evidence="4" id="KW-1003">Cell membrane</keyword>
<dbReference type="PROSITE" id="PS50928">
    <property type="entry name" value="ABC_TM1"/>
    <property type="match status" value="1"/>
</dbReference>
<comment type="function">
    <text evidence="9">Required for the activity of the bacterial periplasmic transport system of putrescine and spermidine.</text>
</comment>
<dbReference type="EMBL" id="JAVDPW010000002">
    <property type="protein sequence ID" value="MDR6288873.1"/>
    <property type="molecule type" value="Genomic_DNA"/>
</dbReference>
<feature type="domain" description="ABC transmembrane type-1" evidence="13">
    <location>
        <begin position="89"/>
        <end position="278"/>
    </location>
</feature>
<keyword evidence="7 11" id="KW-1133">Transmembrane helix</keyword>
<comment type="caution">
    <text evidence="14">The sequence shown here is derived from an EMBL/GenBank/DDBJ whole genome shotgun (WGS) entry which is preliminary data.</text>
</comment>
<feature type="transmembrane region" description="Helical" evidence="11">
    <location>
        <begin position="206"/>
        <end position="227"/>
    </location>
</feature>
<comment type="similarity">
    <text evidence="2">Belongs to the binding-protein-dependent transport system permease family. CysTW subfamily.</text>
</comment>
<evidence type="ECO:0000256" key="10">
    <source>
        <dbReference type="ARBA" id="ARBA00039580"/>
    </source>
</evidence>
<dbReference type="Proteomes" id="UP001262410">
    <property type="component" value="Unassembled WGS sequence"/>
</dbReference>
<evidence type="ECO:0000259" key="13">
    <source>
        <dbReference type="PROSITE" id="PS50928"/>
    </source>
</evidence>
<dbReference type="CDD" id="cd06261">
    <property type="entry name" value="TM_PBP2"/>
    <property type="match status" value="1"/>
</dbReference>
<organism evidence="14 15">
    <name type="scientific">Inquilinus ginsengisoli</name>
    <dbReference type="NCBI Taxonomy" id="363840"/>
    <lineage>
        <taxon>Bacteria</taxon>
        <taxon>Pseudomonadati</taxon>
        <taxon>Pseudomonadota</taxon>
        <taxon>Alphaproteobacteria</taxon>
        <taxon>Rhodospirillales</taxon>
        <taxon>Rhodospirillaceae</taxon>
        <taxon>Inquilinus</taxon>
    </lineage>
</organism>
<gene>
    <name evidence="14" type="ORF">E9232_001380</name>
</gene>
<evidence type="ECO:0000256" key="3">
    <source>
        <dbReference type="ARBA" id="ARBA00022448"/>
    </source>
</evidence>
<evidence type="ECO:0000256" key="5">
    <source>
        <dbReference type="ARBA" id="ARBA00022519"/>
    </source>
</evidence>
<feature type="transmembrane region" description="Helical" evidence="11">
    <location>
        <begin position="93"/>
        <end position="114"/>
    </location>
</feature>
<evidence type="ECO:0000256" key="11">
    <source>
        <dbReference type="RuleBase" id="RU363032"/>
    </source>
</evidence>
<protein>
    <recommendedName>
        <fullName evidence="10">Spermidine/putrescine transport system permease protein PotC</fullName>
    </recommendedName>
</protein>
<dbReference type="Gene3D" id="1.10.3720.10">
    <property type="entry name" value="MetI-like"/>
    <property type="match status" value="1"/>
</dbReference>
<evidence type="ECO:0000313" key="14">
    <source>
        <dbReference type="EMBL" id="MDR6288873.1"/>
    </source>
</evidence>
<keyword evidence="5" id="KW-0997">Cell inner membrane</keyword>
<evidence type="ECO:0000256" key="7">
    <source>
        <dbReference type="ARBA" id="ARBA00022989"/>
    </source>
</evidence>
<feature type="transmembrane region" description="Helical" evidence="11">
    <location>
        <begin position="126"/>
        <end position="152"/>
    </location>
</feature>
<feature type="region of interest" description="Disordered" evidence="12">
    <location>
        <begin position="1"/>
        <end position="29"/>
    </location>
</feature>
<keyword evidence="8 11" id="KW-0472">Membrane</keyword>
<comment type="subcellular location">
    <subcellularLocation>
        <location evidence="1">Cell inner membrane</location>
        <topology evidence="1">Multi-pass membrane protein</topology>
    </subcellularLocation>
    <subcellularLocation>
        <location evidence="11">Cell membrane</location>
        <topology evidence="11">Multi-pass membrane protein</topology>
    </subcellularLocation>
</comment>
<evidence type="ECO:0000256" key="4">
    <source>
        <dbReference type="ARBA" id="ARBA00022475"/>
    </source>
</evidence>
<dbReference type="PANTHER" id="PTHR43848:SF5">
    <property type="entry name" value="SPERMIDINE_PUTRESCINE TRANSPORT SYSTEM PERMEASE PROTEIN POTC"/>
    <property type="match status" value="1"/>
</dbReference>
<dbReference type="Pfam" id="PF00528">
    <property type="entry name" value="BPD_transp_1"/>
    <property type="match status" value="1"/>
</dbReference>
<dbReference type="SUPFAM" id="SSF161098">
    <property type="entry name" value="MetI-like"/>
    <property type="match status" value="1"/>
</dbReference>
<evidence type="ECO:0000256" key="9">
    <source>
        <dbReference type="ARBA" id="ARBA00037216"/>
    </source>
</evidence>
<keyword evidence="6 11" id="KW-0812">Transmembrane</keyword>
<name>A0ABU1JJU6_9PROT</name>
<dbReference type="InterPro" id="IPR051789">
    <property type="entry name" value="Bact_Polyamine_Transport"/>
</dbReference>
<keyword evidence="15" id="KW-1185">Reference proteome</keyword>